<dbReference type="RefSeq" id="WP_354219235.1">
    <property type="nucleotide sequence ID" value="NZ_JBEPMX010000002.1"/>
</dbReference>
<comment type="subcellular location">
    <subcellularLocation>
        <location evidence="1">Cytoplasm</location>
    </subcellularLocation>
</comment>
<dbReference type="InterPro" id="IPR016032">
    <property type="entry name" value="Sig_transdc_resp-reg_C-effctor"/>
</dbReference>
<dbReference type="SMART" id="SM00862">
    <property type="entry name" value="Trans_reg_C"/>
    <property type="match status" value="1"/>
</dbReference>
<evidence type="ECO:0000313" key="12">
    <source>
        <dbReference type="Proteomes" id="UP001549167"/>
    </source>
</evidence>
<dbReference type="Proteomes" id="UP001549167">
    <property type="component" value="Unassembled WGS sequence"/>
</dbReference>
<keyword evidence="5 8" id="KW-0238">DNA-binding</keyword>
<dbReference type="PROSITE" id="PS50110">
    <property type="entry name" value="RESPONSE_REGULATORY"/>
    <property type="match status" value="1"/>
</dbReference>
<keyword evidence="3" id="KW-0902">Two-component regulatory system</keyword>
<keyword evidence="2 7" id="KW-0597">Phosphoprotein</keyword>
<dbReference type="EMBL" id="JBEPMX010000002">
    <property type="protein sequence ID" value="MET3682621.1"/>
    <property type="molecule type" value="Genomic_DNA"/>
</dbReference>
<dbReference type="InterPro" id="IPR039420">
    <property type="entry name" value="WalR-like"/>
</dbReference>
<dbReference type="Pfam" id="PF00072">
    <property type="entry name" value="Response_reg"/>
    <property type="match status" value="1"/>
</dbReference>
<reference evidence="11 12" key="1">
    <citation type="submission" date="2024-06" db="EMBL/GenBank/DDBJ databases">
        <title>Genomic Encyclopedia of Type Strains, Phase IV (KMG-IV): sequencing the most valuable type-strain genomes for metagenomic binning, comparative biology and taxonomic classification.</title>
        <authorList>
            <person name="Goeker M."/>
        </authorList>
    </citation>
    <scope>NUCLEOTIDE SEQUENCE [LARGE SCALE GENOMIC DNA]</scope>
    <source>
        <strain evidence="11 12">DSM 23520</strain>
    </source>
</reference>
<dbReference type="PROSITE" id="PS51755">
    <property type="entry name" value="OMPR_PHOB"/>
    <property type="match status" value="1"/>
</dbReference>
<evidence type="ECO:0000256" key="3">
    <source>
        <dbReference type="ARBA" id="ARBA00023012"/>
    </source>
</evidence>
<evidence type="ECO:0000259" key="10">
    <source>
        <dbReference type="PROSITE" id="PS51755"/>
    </source>
</evidence>
<dbReference type="PANTHER" id="PTHR48111:SF73">
    <property type="entry name" value="ALKALINE PHOSPHATASE SYNTHESIS TRANSCRIPTIONAL REGULATORY PROTEIN PHOP"/>
    <property type="match status" value="1"/>
</dbReference>
<dbReference type="Gene3D" id="6.10.250.690">
    <property type="match status" value="1"/>
</dbReference>
<keyword evidence="4" id="KW-0805">Transcription regulation</keyword>
<evidence type="ECO:0000256" key="7">
    <source>
        <dbReference type="PROSITE-ProRule" id="PRU00169"/>
    </source>
</evidence>
<dbReference type="Gene3D" id="3.40.50.2300">
    <property type="match status" value="1"/>
</dbReference>
<dbReference type="SUPFAM" id="SSF52172">
    <property type="entry name" value="CheY-like"/>
    <property type="match status" value="1"/>
</dbReference>
<dbReference type="Pfam" id="PF00486">
    <property type="entry name" value="Trans_reg_C"/>
    <property type="match status" value="1"/>
</dbReference>
<dbReference type="SUPFAM" id="SSF46894">
    <property type="entry name" value="C-terminal effector domain of the bipartite response regulators"/>
    <property type="match status" value="1"/>
</dbReference>
<organism evidence="11 12">
    <name type="scientific">Alkalibacillus flavidus</name>
    <dbReference type="NCBI Taxonomy" id="546021"/>
    <lineage>
        <taxon>Bacteria</taxon>
        <taxon>Bacillati</taxon>
        <taxon>Bacillota</taxon>
        <taxon>Bacilli</taxon>
        <taxon>Bacillales</taxon>
        <taxon>Bacillaceae</taxon>
        <taxon>Alkalibacillus</taxon>
    </lineage>
</organism>
<evidence type="ECO:0000256" key="2">
    <source>
        <dbReference type="ARBA" id="ARBA00022553"/>
    </source>
</evidence>
<evidence type="ECO:0000256" key="5">
    <source>
        <dbReference type="ARBA" id="ARBA00023125"/>
    </source>
</evidence>
<keyword evidence="12" id="KW-1185">Reference proteome</keyword>
<evidence type="ECO:0000256" key="1">
    <source>
        <dbReference type="ARBA" id="ARBA00004496"/>
    </source>
</evidence>
<evidence type="ECO:0000256" key="8">
    <source>
        <dbReference type="PROSITE-ProRule" id="PRU01091"/>
    </source>
</evidence>
<sequence>MTKKLLIVDDELSITTLIDHHATEEGFQTTVVHDGQAALDSLKHNTFDLVVLDLMLPEVDGVQVCQKMRAEQYQTPVIMLTAKGEEEDKIAGLNVGADDYMTKPFSPKELMARIHAVLRRFTSSQPSSDDTIKLHDVTIDEDYYQVYKQGEPVSFTQKEFELLLYLAKQPGKPVSRDVLLKDIWDFDYMGDTRMVDVHISHLRDKLEDNPKKPTLIKTVRGVGYKIEGS</sequence>
<dbReference type="InterPro" id="IPR036388">
    <property type="entry name" value="WH-like_DNA-bd_sf"/>
</dbReference>
<evidence type="ECO:0000259" key="9">
    <source>
        <dbReference type="PROSITE" id="PS50110"/>
    </source>
</evidence>
<accession>A0ABV2KSR4</accession>
<proteinExistence type="predicted"/>
<dbReference type="InterPro" id="IPR011006">
    <property type="entry name" value="CheY-like_superfamily"/>
</dbReference>
<evidence type="ECO:0000256" key="6">
    <source>
        <dbReference type="ARBA" id="ARBA00023163"/>
    </source>
</evidence>
<keyword evidence="6" id="KW-0804">Transcription</keyword>
<dbReference type="PANTHER" id="PTHR48111">
    <property type="entry name" value="REGULATOR OF RPOS"/>
    <property type="match status" value="1"/>
</dbReference>
<feature type="modified residue" description="4-aspartylphosphate" evidence="7">
    <location>
        <position position="53"/>
    </location>
</feature>
<comment type="caution">
    <text evidence="11">The sequence shown here is derived from an EMBL/GenBank/DDBJ whole genome shotgun (WGS) entry which is preliminary data.</text>
</comment>
<feature type="domain" description="Response regulatory" evidence="9">
    <location>
        <begin position="4"/>
        <end position="118"/>
    </location>
</feature>
<evidence type="ECO:0000256" key="4">
    <source>
        <dbReference type="ARBA" id="ARBA00023015"/>
    </source>
</evidence>
<protein>
    <submittedName>
        <fullName evidence="11">Two-component system alkaline phosphatase synthesis response regulator PhoP</fullName>
    </submittedName>
</protein>
<feature type="DNA-binding region" description="OmpR/PhoB-type" evidence="8">
    <location>
        <begin position="129"/>
        <end position="228"/>
    </location>
</feature>
<dbReference type="InterPro" id="IPR001789">
    <property type="entry name" value="Sig_transdc_resp-reg_receiver"/>
</dbReference>
<dbReference type="Gene3D" id="1.10.10.10">
    <property type="entry name" value="Winged helix-like DNA-binding domain superfamily/Winged helix DNA-binding domain"/>
    <property type="match status" value="1"/>
</dbReference>
<dbReference type="CDD" id="cd00383">
    <property type="entry name" value="trans_reg_C"/>
    <property type="match status" value="1"/>
</dbReference>
<dbReference type="InterPro" id="IPR001867">
    <property type="entry name" value="OmpR/PhoB-type_DNA-bd"/>
</dbReference>
<feature type="domain" description="OmpR/PhoB-type" evidence="10">
    <location>
        <begin position="129"/>
        <end position="228"/>
    </location>
</feature>
<dbReference type="SMART" id="SM00448">
    <property type="entry name" value="REC"/>
    <property type="match status" value="1"/>
</dbReference>
<gene>
    <name evidence="11" type="ORF">ABID56_000702</name>
</gene>
<name>A0ABV2KSR4_9BACI</name>
<evidence type="ECO:0000313" key="11">
    <source>
        <dbReference type="EMBL" id="MET3682621.1"/>
    </source>
</evidence>